<evidence type="ECO:0000259" key="7">
    <source>
        <dbReference type="Pfam" id="PF00296"/>
    </source>
</evidence>
<feature type="binding site" evidence="6">
    <location>
        <position position="55"/>
    </location>
    <ligand>
        <name>FMN</name>
        <dbReference type="ChEBI" id="CHEBI:58210"/>
    </ligand>
</feature>
<dbReference type="InterPro" id="IPR011251">
    <property type="entry name" value="Luciferase-like_dom"/>
</dbReference>
<dbReference type="PIRSF" id="PIRSF000337">
    <property type="entry name" value="NTA_MOA"/>
    <property type="match status" value="1"/>
</dbReference>
<dbReference type="EMBL" id="SACL01000001">
    <property type="protein sequence ID" value="RVT98654.1"/>
    <property type="molecule type" value="Genomic_DNA"/>
</dbReference>
<keyword evidence="4" id="KW-0503">Monooxygenase</keyword>
<protein>
    <submittedName>
        <fullName evidence="8">LLM class flavin-dependent oxidoreductase</fullName>
    </submittedName>
</protein>
<dbReference type="RefSeq" id="WP_127785126.1">
    <property type="nucleotide sequence ID" value="NZ_SACL01000001.1"/>
</dbReference>
<dbReference type="PANTHER" id="PTHR30011:SF16">
    <property type="entry name" value="C2H2 FINGER DOMAIN TRANSCRIPTION FACTOR (EUROFUNG)-RELATED"/>
    <property type="match status" value="1"/>
</dbReference>
<evidence type="ECO:0000256" key="3">
    <source>
        <dbReference type="ARBA" id="ARBA00023002"/>
    </source>
</evidence>
<evidence type="ECO:0000256" key="5">
    <source>
        <dbReference type="ARBA" id="ARBA00033748"/>
    </source>
</evidence>
<comment type="caution">
    <text evidence="8">The sequence shown here is derived from an EMBL/GenBank/DDBJ whole genome shotgun (WGS) entry which is preliminary data.</text>
</comment>
<feature type="binding site" evidence="6">
    <location>
        <position position="153"/>
    </location>
    <ligand>
        <name>FMN</name>
        <dbReference type="ChEBI" id="CHEBI:58210"/>
    </ligand>
</feature>
<evidence type="ECO:0000256" key="2">
    <source>
        <dbReference type="ARBA" id="ARBA00022643"/>
    </source>
</evidence>
<dbReference type="SUPFAM" id="SSF51679">
    <property type="entry name" value="Bacterial luciferase-like"/>
    <property type="match status" value="1"/>
</dbReference>
<feature type="binding site" evidence="6">
    <location>
        <position position="99"/>
    </location>
    <ligand>
        <name>FMN</name>
        <dbReference type="ChEBI" id="CHEBI:58210"/>
    </ligand>
</feature>
<dbReference type="Pfam" id="PF00296">
    <property type="entry name" value="Bac_luciferase"/>
    <property type="match status" value="1"/>
</dbReference>
<keyword evidence="3" id="KW-0560">Oxidoreductase</keyword>
<dbReference type="NCBIfam" id="TIGR03860">
    <property type="entry name" value="FMN_nitrolo"/>
    <property type="match status" value="1"/>
</dbReference>
<keyword evidence="1 6" id="KW-0285">Flavoprotein</keyword>
<sequence length="432" mass="47729">MRQMKLGYYATSTGGHIAGWRHPDAYADHGANLSRVAEMARLAESACLDFLFLADSITMRGRDWDVLARSSNRYVAQFEPLTLLGALAASTSRIGMVATASTTYEEPYNLARRFASLDLLSDGRCGWNIVTSSNPNEPGNFSMDGLIPHADRYRRAAEFVEVVKGLWNTWDAGAQIRDKEAGLFFDAAGMRLLNHVGEHFQVRGPLNVPRSPQGRPVLVQAGASGPGRDLAAGVGEVIFSTIADYETARDFYRDIKRRAAEKGRDPDRVLVMPAVNIYVAPTREEARAKYDEVRELIEPVVGRAFLEMMLATSLGNAPDDGPLPELATDNTTTSGVFKVQAEARREGLTIRELYLRMADKDSFSLFGTPADIADQLQHRFEGEAADGYVFMPAFFPNCLTDFTTMVVPELRRRGLFRDAYSATTLRGHLGLD</sequence>
<keyword evidence="9" id="KW-1185">Reference proteome</keyword>
<accession>A0A437MLV6</accession>
<gene>
    <name evidence="8" type="ORF">EOD42_00630</name>
</gene>
<dbReference type="AlphaFoldDB" id="A0A437MLV6"/>
<dbReference type="OrthoDB" id="9779442at2"/>
<dbReference type="GO" id="GO:0016705">
    <property type="term" value="F:oxidoreductase activity, acting on paired donors, with incorporation or reduction of molecular oxygen"/>
    <property type="evidence" value="ECO:0007669"/>
    <property type="project" value="InterPro"/>
</dbReference>
<feature type="domain" description="Luciferase-like" evidence="7">
    <location>
        <begin position="19"/>
        <end position="379"/>
    </location>
</feature>
<evidence type="ECO:0000313" key="8">
    <source>
        <dbReference type="EMBL" id="RVT98654.1"/>
    </source>
</evidence>
<evidence type="ECO:0000256" key="4">
    <source>
        <dbReference type="ARBA" id="ARBA00023033"/>
    </source>
</evidence>
<evidence type="ECO:0000256" key="6">
    <source>
        <dbReference type="PIRSR" id="PIRSR000337-1"/>
    </source>
</evidence>
<dbReference type="PANTHER" id="PTHR30011">
    <property type="entry name" value="ALKANESULFONATE MONOOXYGENASE-RELATED"/>
    <property type="match status" value="1"/>
</dbReference>
<evidence type="ECO:0000313" key="9">
    <source>
        <dbReference type="Proteomes" id="UP000282957"/>
    </source>
</evidence>
<proteinExistence type="inferred from homology"/>
<organism evidence="8 9">
    <name type="scientific">Rhodovarius crocodyli</name>
    <dbReference type="NCBI Taxonomy" id="1979269"/>
    <lineage>
        <taxon>Bacteria</taxon>
        <taxon>Pseudomonadati</taxon>
        <taxon>Pseudomonadota</taxon>
        <taxon>Alphaproteobacteria</taxon>
        <taxon>Acetobacterales</taxon>
        <taxon>Roseomonadaceae</taxon>
        <taxon>Rhodovarius</taxon>
    </lineage>
</organism>
<feature type="binding site" evidence="6">
    <location>
        <position position="149"/>
    </location>
    <ligand>
        <name>FMN</name>
        <dbReference type="ChEBI" id="CHEBI:58210"/>
    </ligand>
</feature>
<dbReference type="InterPro" id="IPR051260">
    <property type="entry name" value="Diverse_substr_monoxygenases"/>
</dbReference>
<evidence type="ECO:0000256" key="1">
    <source>
        <dbReference type="ARBA" id="ARBA00022630"/>
    </source>
</evidence>
<dbReference type="InterPro" id="IPR016215">
    <property type="entry name" value="NTA_MOA"/>
</dbReference>
<dbReference type="Proteomes" id="UP000282957">
    <property type="component" value="Unassembled WGS sequence"/>
</dbReference>
<feature type="binding site" evidence="6">
    <location>
        <position position="224"/>
    </location>
    <ligand>
        <name>FMN</name>
        <dbReference type="ChEBI" id="CHEBI:58210"/>
    </ligand>
</feature>
<name>A0A437MLV6_9PROT</name>
<dbReference type="CDD" id="cd01095">
    <property type="entry name" value="Nitrilotriacetate_monoxgenase"/>
    <property type="match status" value="1"/>
</dbReference>
<dbReference type="InterPro" id="IPR036661">
    <property type="entry name" value="Luciferase-like_sf"/>
</dbReference>
<keyword evidence="2 6" id="KW-0288">FMN</keyword>
<dbReference type="GO" id="GO:0004497">
    <property type="term" value="F:monooxygenase activity"/>
    <property type="evidence" value="ECO:0007669"/>
    <property type="project" value="UniProtKB-KW"/>
</dbReference>
<reference evidence="8 9" key="1">
    <citation type="submission" date="2019-01" db="EMBL/GenBank/DDBJ databases">
        <authorList>
            <person name="Chen W.-M."/>
        </authorList>
    </citation>
    <scope>NUCLEOTIDE SEQUENCE [LARGE SCALE GENOMIC DNA]</scope>
    <source>
        <strain evidence="8 9">CCP-6</strain>
    </source>
</reference>
<dbReference type="Gene3D" id="3.20.20.30">
    <property type="entry name" value="Luciferase-like domain"/>
    <property type="match status" value="1"/>
</dbReference>
<comment type="similarity">
    <text evidence="5">Belongs to the NtaA/SnaA/DszA monooxygenase family.</text>
</comment>